<evidence type="ECO:0000313" key="2">
    <source>
        <dbReference type="EnsemblMetazoa" id="ADIR014114-PA"/>
    </source>
</evidence>
<evidence type="ECO:0000313" key="3">
    <source>
        <dbReference type="Proteomes" id="UP000075884"/>
    </source>
</evidence>
<dbReference type="Proteomes" id="UP000075884">
    <property type="component" value="Unassembled WGS sequence"/>
</dbReference>
<proteinExistence type="predicted"/>
<feature type="region of interest" description="Disordered" evidence="1">
    <location>
        <begin position="1"/>
        <end position="62"/>
    </location>
</feature>
<evidence type="ECO:0000256" key="1">
    <source>
        <dbReference type="SAM" id="MobiDB-lite"/>
    </source>
</evidence>
<dbReference type="EnsemblMetazoa" id="ADIR014114-RA">
    <property type="protein sequence ID" value="ADIR014114-PA"/>
    <property type="gene ID" value="ADIR014114"/>
</dbReference>
<name>A0A182NW28_9DIPT</name>
<reference evidence="2" key="2">
    <citation type="submission" date="2020-05" db="UniProtKB">
        <authorList>
            <consortium name="EnsemblMetazoa"/>
        </authorList>
    </citation>
    <scope>IDENTIFICATION</scope>
    <source>
        <strain evidence="2">WRAIR2</strain>
    </source>
</reference>
<feature type="compositionally biased region" description="Low complexity" evidence="1">
    <location>
        <begin position="39"/>
        <end position="62"/>
    </location>
</feature>
<keyword evidence="3" id="KW-1185">Reference proteome</keyword>
<sequence>MLRRTGSSSQPASQPASLQRAVVCAPGELHGGLGGSITSSSSSSNSSSAAAQCVVAEEASEE</sequence>
<reference evidence="3" key="1">
    <citation type="submission" date="2013-03" db="EMBL/GenBank/DDBJ databases">
        <title>The Genome Sequence of Anopheles dirus WRAIR2.</title>
        <authorList>
            <consortium name="The Broad Institute Genomics Platform"/>
            <person name="Neafsey D.E."/>
            <person name="Walton C."/>
            <person name="Walker B."/>
            <person name="Young S.K."/>
            <person name="Zeng Q."/>
            <person name="Gargeya S."/>
            <person name="Fitzgerald M."/>
            <person name="Haas B."/>
            <person name="Abouelleil A."/>
            <person name="Allen A.W."/>
            <person name="Alvarado L."/>
            <person name="Arachchi H.M."/>
            <person name="Berlin A.M."/>
            <person name="Chapman S.B."/>
            <person name="Gainer-Dewar J."/>
            <person name="Goldberg J."/>
            <person name="Griggs A."/>
            <person name="Gujja S."/>
            <person name="Hansen M."/>
            <person name="Howarth C."/>
            <person name="Imamovic A."/>
            <person name="Ireland A."/>
            <person name="Larimer J."/>
            <person name="McCowan C."/>
            <person name="Murphy C."/>
            <person name="Pearson M."/>
            <person name="Poon T.W."/>
            <person name="Priest M."/>
            <person name="Roberts A."/>
            <person name="Saif S."/>
            <person name="Shea T."/>
            <person name="Sisk P."/>
            <person name="Sykes S."/>
            <person name="Wortman J."/>
            <person name="Nusbaum C."/>
            <person name="Birren B."/>
        </authorList>
    </citation>
    <scope>NUCLEOTIDE SEQUENCE [LARGE SCALE GENOMIC DNA]</scope>
    <source>
        <strain evidence="3">WRAIR2</strain>
    </source>
</reference>
<accession>A0A182NW28</accession>
<dbReference type="AlphaFoldDB" id="A0A182NW28"/>
<feature type="compositionally biased region" description="Low complexity" evidence="1">
    <location>
        <begin position="7"/>
        <end position="17"/>
    </location>
</feature>
<organism evidence="2 3">
    <name type="scientific">Anopheles dirus</name>
    <dbReference type="NCBI Taxonomy" id="7168"/>
    <lineage>
        <taxon>Eukaryota</taxon>
        <taxon>Metazoa</taxon>
        <taxon>Ecdysozoa</taxon>
        <taxon>Arthropoda</taxon>
        <taxon>Hexapoda</taxon>
        <taxon>Insecta</taxon>
        <taxon>Pterygota</taxon>
        <taxon>Neoptera</taxon>
        <taxon>Endopterygota</taxon>
        <taxon>Diptera</taxon>
        <taxon>Nematocera</taxon>
        <taxon>Culicoidea</taxon>
        <taxon>Culicidae</taxon>
        <taxon>Anophelinae</taxon>
        <taxon>Anopheles</taxon>
    </lineage>
</organism>
<protein>
    <submittedName>
        <fullName evidence="2">Uncharacterized protein</fullName>
    </submittedName>
</protein>
<dbReference type="VEuPathDB" id="VectorBase:ADIR014114"/>